<evidence type="ECO:0000313" key="3">
    <source>
        <dbReference type="Proteomes" id="UP000095039"/>
    </source>
</evidence>
<comment type="caution">
    <text evidence="2">The sequence shown here is derived from an EMBL/GenBank/DDBJ whole genome shotgun (WGS) entry which is preliminary data.</text>
</comment>
<dbReference type="EMBL" id="AJWN02000073">
    <property type="protein sequence ID" value="OEE59961.1"/>
    <property type="molecule type" value="Genomic_DNA"/>
</dbReference>
<sequence length="114" mass="13430">MSSEYFNIMSQVISWYMLLWITPCLIAGIVLAFGDSSRIKWIDNQLAKDSDKLSKDDQSALPFKVIPRFMDYCIAFLFIQNRRTSNSPRFRAAMWYLSVGRWLFFVILAYSMFN</sequence>
<proteinExistence type="predicted"/>
<keyword evidence="1" id="KW-0472">Membrane</keyword>
<dbReference type="Proteomes" id="UP000095039">
    <property type="component" value="Unassembled WGS sequence"/>
</dbReference>
<dbReference type="RefSeq" id="WP_016959769.1">
    <property type="nucleotide sequence ID" value="NZ_AJWN02000073.1"/>
</dbReference>
<dbReference type="AlphaFoldDB" id="A0A1E5C3A4"/>
<feature type="transmembrane region" description="Helical" evidence="1">
    <location>
        <begin position="12"/>
        <end position="33"/>
    </location>
</feature>
<keyword evidence="3" id="KW-1185">Reference proteome</keyword>
<accession>A0A1E5C3A4</accession>
<protein>
    <submittedName>
        <fullName evidence="2">Uncharacterized protein</fullName>
    </submittedName>
</protein>
<gene>
    <name evidence="2" type="ORF">A1OK_12795</name>
</gene>
<name>A0A1E5C3A4_9GAMM</name>
<keyword evidence="1" id="KW-0812">Transmembrane</keyword>
<organism evidence="2 3">
    <name type="scientific">Enterovibrio norvegicus FF-454</name>
    <dbReference type="NCBI Taxonomy" id="1185651"/>
    <lineage>
        <taxon>Bacteria</taxon>
        <taxon>Pseudomonadati</taxon>
        <taxon>Pseudomonadota</taxon>
        <taxon>Gammaproteobacteria</taxon>
        <taxon>Vibrionales</taxon>
        <taxon>Vibrionaceae</taxon>
        <taxon>Enterovibrio</taxon>
    </lineage>
</organism>
<reference evidence="2 3" key="1">
    <citation type="journal article" date="2012" name="Science">
        <title>Ecological populations of bacteria act as socially cohesive units of antibiotic production and resistance.</title>
        <authorList>
            <person name="Cordero O.X."/>
            <person name="Wildschutte H."/>
            <person name="Kirkup B."/>
            <person name="Proehl S."/>
            <person name="Ngo L."/>
            <person name="Hussain F."/>
            <person name="Le Roux F."/>
            <person name="Mincer T."/>
            <person name="Polz M.F."/>
        </authorList>
    </citation>
    <scope>NUCLEOTIDE SEQUENCE [LARGE SCALE GENOMIC DNA]</scope>
    <source>
        <strain evidence="2 3">FF-454</strain>
    </source>
</reference>
<feature type="transmembrane region" description="Helical" evidence="1">
    <location>
        <begin position="92"/>
        <end position="113"/>
    </location>
</feature>
<evidence type="ECO:0000256" key="1">
    <source>
        <dbReference type="SAM" id="Phobius"/>
    </source>
</evidence>
<evidence type="ECO:0000313" key="2">
    <source>
        <dbReference type="EMBL" id="OEE59961.1"/>
    </source>
</evidence>
<keyword evidence="1" id="KW-1133">Transmembrane helix</keyword>